<feature type="signal peptide" evidence="2">
    <location>
        <begin position="1"/>
        <end position="20"/>
    </location>
</feature>
<keyword evidence="1" id="KW-0802">TPR repeat</keyword>
<evidence type="ECO:0000256" key="2">
    <source>
        <dbReference type="SAM" id="SignalP"/>
    </source>
</evidence>
<dbReference type="InterPro" id="IPR011990">
    <property type="entry name" value="TPR-like_helical_dom_sf"/>
</dbReference>
<dbReference type="InterPro" id="IPR019734">
    <property type="entry name" value="TPR_rpt"/>
</dbReference>
<gene>
    <name evidence="3" type="ORF">GGR28_002384</name>
</gene>
<keyword evidence="2" id="KW-0732">Signal</keyword>
<accession>A0A840E8V5</accession>
<dbReference type="SUPFAM" id="SSF54534">
    <property type="entry name" value="FKBP-like"/>
    <property type="match status" value="1"/>
</dbReference>
<evidence type="ECO:0000313" key="4">
    <source>
        <dbReference type="Proteomes" id="UP000576209"/>
    </source>
</evidence>
<sequence length="497" mass="55438">MKNAILFLLAILLFGTPALAQNETNTGTTYYQVTKLKNPEGNLMAVERTMMLPFFQSRVNSGKQLWHALYQVQSPSGEQSDFEYVSVDVFSNLTDLNLPPSGQNEVIAETFPHTTPERFWGRVDEVSDVVSVETYTLEGTLAPPAADGAGTRSQIISVNYMLVPPAMESDYLAMETEVAKPIMQEHLKQGRMQNWLVVRRMLPGGTDFGANFVTVDAFEDWAHLEAYNQEFNATAAKVHPGKDLNKMVQRINELRTMTRSEIWELKTETTPPTSEAVTYTVLKEGTGPKAMRGQEITWSGKAMDASGKTLFQTADLGENWQDCVGSDPYDRIWNTAAMMVGEGGIVQVTVPEAAQSYAQRRNNGGGVATFKLTVEKIGPPVKYGHDKLRDMLTEQGLEATKAWYTGLKRDNPEGYAFREFQMNALGYELMNEGMEEEAVFVLKTNCENYPNSYNTYDSLADAYSNAGNDYHAMKNFEVALQKNPESSLTAEKLSKLK</sequence>
<dbReference type="RefSeq" id="WP_183496003.1">
    <property type="nucleotide sequence ID" value="NZ_JACIFF010000006.1"/>
</dbReference>
<dbReference type="Proteomes" id="UP000576209">
    <property type="component" value="Unassembled WGS sequence"/>
</dbReference>
<evidence type="ECO:0008006" key="5">
    <source>
        <dbReference type="Google" id="ProtNLM"/>
    </source>
</evidence>
<keyword evidence="4" id="KW-1185">Reference proteome</keyword>
<feature type="repeat" description="TPR" evidence="1">
    <location>
        <begin position="453"/>
        <end position="486"/>
    </location>
</feature>
<dbReference type="Gene3D" id="1.25.40.10">
    <property type="entry name" value="Tetratricopeptide repeat domain"/>
    <property type="match status" value="1"/>
</dbReference>
<dbReference type="SUPFAM" id="SSF48452">
    <property type="entry name" value="TPR-like"/>
    <property type="match status" value="1"/>
</dbReference>
<evidence type="ECO:0000256" key="1">
    <source>
        <dbReference type="PROSITE-ProRule" id="PRU00339"/>
    </source>
</evidence>
<dbReference type="EMBL" id="JACIFF010000006">
    <property type="protein sequence ID" value="MBB4079757.1"/>
    <property type="molecule type" value="Genomic_DNA"/>
</dbReference>
<feature type="chain" id="PRO_5032498548" description="Tetratricopeptide repeat protein" evidence="2">
    <location>
        <begin position="21"/>
        <end position="497"/>
    </location>
</feature>
<dbReference type="PROSITE" id="PS50005">
    <property type="entry name" value="TPR"/>
    <property type="match status" value="1"/>
</dbReference>
<proteinExistence type="predicted"/>
<reference evidence="3 4" key="1">
    <citation type="submission" date="2020-08" db="EMBL/GenBank/DDBJ databases">
        <title>Genomic Encyclopedia of Type Strains, Phase IV (KMG-IV): sequencing the most valuable type-strain genomes for metagenomic binning, comparative biology and taxonomic classification.</title>
        <authorList>
            <person name="Goeker M."/>
        </authorList>
    </citation>
    <scope>NUCLEOTIDE SEQUENCE [LARGE SCALE GENOMIC DNA]</scope>
    <source>
        <strain evidence="3 4">DSM 105137</strain>
    </source>
</reference>
<organism evidence="3 4">
    <name type="scientific">Neolewinella aquimaris</name>
    <dbReference type="NCBI Taxonomy" id="1835722"/>
    <lineage>
        <taxon>Bacteria</taxon>
        <taxon>Pseudomonadati</taxon>
        <taxon>Bacteroidota</taxon>
        <taxon>Saprospiria</taxon>
        <taxon>Saprospirales</taxon>
        <taxon>Lewinellaceae</taxon>
        <taxon>Neolewinella</taxon>
    </lineage>
</organism>
<name>A0A840E8V5_9BACT</name>
<protein>
    <recommendedName>
        <fullName evidence="5">Tetratricopeptide repeat protein</fullName>
    </recommendedName>
</protein>
<dbReference type="AlphaFoldDB" id="A0A840E8V5"/>
<evidence type="ECO:0000313" key="3">
    <source>
        <dbReference type="EMBL" id="MBB4079757.1"/>
    </source>
</evidence>
<comment type="caution">
    <text evidence="3">The sequence shown here is derived from an EMBL/GenBank/DDBJ whole genome shotgun (WGS) entry which is preliminary data.</text>
</comment>